<evidence type="ECO:0000313" key="2">
    <source>
        <dbReference type="Proteomes" id="UP001314170"/>
    </source>
</evidence>
<reference evidence="1 2" key="1">
    <citation type="submission" date="2024-01" db="EMBL/GenBank/DDBJ databases">
        <authorList>
            <person name="Waweru B."/>
        </authorList>
    </citation>
    <scope>NUCLEOTIDE SEQUENCE [LARGE SCALE GENOMIC DNA]</scope>
</reference>
<organism evidence="1 2">
    <name type="scientific">Dovyalis caffra</name>
    <dbReference type="NCBI Taxonomy" id="77055"/>
    <lineage>
        <taxon>Eukaryota</taxon>
        <taxon>Viridiplantae</taxon>
        <taxon>Streptophyta</taxon>
        <taxon>Embryophyta</taxon>
        <taxon>Tracheophyta</taxon>
        <taxon>Spermatophyta</taxon>
        <taxon>Magnoliopsida</taxon>
        <taxon>eudicotyledons</taxon>
        <taxon>Gunneridae</taxon>
        <taxon>Pentapetalae</taxon>
        <taxon>rosids</taxon>
        <taxon>fabids</taxon>
        <taxon>Malpighiales</taxon>
        <taxon>Salicaceae</taxon>
        <taxon>Flacourtieae</taxon>
        <taxon>Dovyalis</taxon>
    </lineage>
</organism>
<protein>
    <submittedName>
        <fullName evidence="1">Uncharacterized protein</fullName>
    </submittedName>
</protein>
<accession>A0AAV1QUP8</accession>
<keyword evidence="2" id="KW-1185">Reference proteome</keyword>
<name>A0AAV1QUP8_9ROSI</name>
<evidence type="ECO:0000313" key="1">
    <source>
        <dbReference type="EMBL" id="CAK7323844.1"/>
    </source>
</evidence>
<dbReference type="AlphaFoldDB" id="A0AAV1QUP8"/>
<dbReference type="EMBL" id="CAWUPB010000175">
    <property type="protein sequence ID" value="CAK7323844.1"/>
    <property type="molecule type" value="Genomic_DNA"/>
</dbReference>
<comment type="caution">
    <text evidence="1">The sequence shown here is derived from an EMBL/GenBank/DDBJ whole genome shotgun (WGS) entry which is preliminary data.</text>
</comment>
<sequence>MEDKAYALLESSEDCLLLCTHTSRKVRRSKEFKLGCLKISLSRSRGRSCHHDASLLSEYAVTDRGIKARKKETTEEILAVPEPTNCSIAFGPWLRVVGES</sequence>
<proteinExistence type="predicted"/>
<gene>
    <name evidence="1" type="ORF">DCAF_LOCUS1474</name>
</gene>
<dbReference type="Proteomes" id="UP001314170">
    <property type="component" value="Unassembled WGS sequence"/>
</dbReference>